<comment type="caution">
    <text evidence="1">The sequence shown here is derived from an EMBL/GenBank/DDBJ whole genome shotgun (WGS) entry which is preliminary data.</text>
</comment>
<accession>A0A4Z2GSE1</accession>
<sequence>MQALVSASPLLSVGVASSSPMFPLPYPQTVWNNIGKRVSTDRAVRCQHGSPWAIEPPGRELLSHLSGALVLTCPLGFDYVQEGKFS</sequence>
<evidence type="ECO:0000313" key="1">
    <source>
        <dbReference type="EMBL" id="TNN55534.1"/>
    </source>
</evidence>
<dbReference type="EMBL" id="SRLO01000453">
    <property type="protein sequence ID" value="TNN55534.1"/>
    <property type="molecule type" value="Genomic_DNA"/>
</dbReference>
<evidence type="ECO:0000313" key="2">
    <source>
        <dbReference type="Proteomes" id="UP000314294"/>
    </source>
</evidence>
<keyword evidence="2" id="KW-1185">Reference proteome</keyword>
<gene>
    <name evidence="1" type="ORF">EYF80_034276</name>
</gene>
<reference evidence="1 2" key="1">
    <citation type="submission" date="2019-03" db="EMBL/GenBank/DDBJ databases">
        <title>First draft genome of Liparis tanakae, snailfish: a comprehensive survey of snailfish specific genes.</title>
        <authorList>
            <person name="Kim W."/>
            <person name="Song I."/>
            <person name="Jeong J.-H."/>
            <person name="Kim D."/>
            <person name="Kim S."/>
            <person name="Ryu S."/>
            <person name="Song J.Y."/>
            <person name="Lee S.K."/>
        </authorList>
    </citation>
    <scope>NUCLEOTIDE SEQUENCE [LARGE SCALE GENOMIC DNA]</scope>
    <source>
        <tissue evidence="1">Muscle</tissue>
    </source>
</reference>
<name>A0A4Z2GSE1_9TELE</name>
<proteinExistence type="predicted"/>
<dbReference type="Proteomes" id="UP000314294">
    <property type="component" value="Unassembled WGS sequence"/>
</dbReference>
<protein>
    <submittedName>
        <fullName evidence="1">Uncharacterized protein</fullName>
    </submittedName>
</protein>
<dbReference type="AlphaFoldDB" id="A0A4Z2GSE1"/>
<organism evidence="1 2">
    <name type="scientific">Liparis tanakae</name>
    <name type="common">Tanaka's snailfish</name>
    <dbReference type="NCBI Taxonomy" id="230148"/>
    <lineage>
        <taxon>Eukaryota</taxon>
        <taxon>Metazoa</taxon>
        <taxon>Chordata</taxon>
        <taxon>Craniata</taxon>
        <taxon>Vertebrata</taxon>
        <taxon>Euteleostomi</taxon>
        <taxon>Actinopterygii</taxon>
        <taxon>Neopterygii</taxon>
        <taxon>Teleostei</taxon>
        <taxon>Neoteleostei</taxon>
        <taxon>Acanthomorphata</taxon>
        <taxon>Eupercaria</taxon>
        <taxon>Perciformes</taxon>
        <taxon>Cottioidei</taxon>
        <taxon>Cottales</taxon>
        <taxon>Liparidae</taxon>
        <taxon>Liparis</taxon>
    </lineage>
</organism>